<evidence type="ECO:0008006" key="9">
    <source>
        <dbReference type="Google" id="ProtNLM"/>
    </source>
</evidence>
<feature type="repeat" description="ANK" evidence="3">
    <location>
        <begin position="93"/>
        <end position="125"/>
    </location>
</feature>
<dbReference type="EMBL" id="RCML01000018">
    <property type="protein sequence ID" value="KAG2998158.1"/>
    <property type="molecule type" value="Genomic_DNA"/>
</dbReference>
<feature type="repeat" description="ANK" evidence="3">
    <location>
        <begin position="60"/>
        <end position="92"/>
    </location>
</feature>
<sequence>MNTRSPLQLSASFKRYYDQLRDPSFASATTPLHVAVLNNDYNRVHRLINEGVDPNITDQTGCGALNHAALLGSVKICELLLASGANINGAAHDGSTPLHKAAQGGRTNIVQLVLCEGADPYALNKKGENAYTIASHRNHVQVAMLLYPYAAPQGEKHVEQRS</sequence>
<comment type="caution">
    <text evidence="6">The sequence shown here is derived from an EMBL/GenBank/DDBJ whole genome shotgun (WGS) entry which is preliminary data.</text>
</comment>
<dbReference type="EMBL" id="RCMG01000027">
    <property type="protein sequence ID" value="KAG2867301.1"/>
    <property type="molecule type" value="Genomic_DNA"/>
</dbReference>
<dbReference type="Proteomes" id="UP000774804">
    <property type="component" value="Unassembled WGS sequence"/>
</dbReference>
<evidence type="ECO:0000256" key="1">
    <source>
        <dbReference type="ARBA" id="ARBA00022737"/>
    </source>
</evidence>
<reference evidence="6" key="1">
    <citation type="submission" date="2018-10" db="EMBL/GenBank/DDBJ databases">
        <title>Effector identification in a new, highly contiguous assembly of the strawberry crown rot pathogen Phytophthora cactorum.</title>
        <authorList>
            <person name="Armitage A.D."/>
            <person name="Nellist C.F."/>
            <person name="Bates H."/>
            <person name="Vickerstaff R.J."/>
            <person name="Harrison R.J."/>
        </authorList>
    </citation>
    <scope>NUCLEOTIDE SEQUENCE</scope>
    <source>
        <strain evidence="4">15-7</strain>
        <strain evidence="5">4032</strain>
        <strain evidence="6">4040</strain>
        <strain evidence="7">P415</strain>
    </source>
</reference>
<evidence type="ECO:0000313" key="6">
    <source>
        <dbReference type="EMBL" id="KAG2953160.1"/>
    </source>
</evidence>
<dbReference type="PANTHER" id="PTHR24171:SF9">
    <property type="entry name" value="ANKYRIN REPEAT DOMAIN-CONTAINING PROTEIN 39"/>
    <property type="match status" value="1"/>
</dbReference>
<evidence type="ECO:0000256" key="3">
    <source>
        <dbReference type="PROSITE-ProRule" id="PRU00023"/>
    </source>
</evidence>
<keyword evidence="2 3" id="KW-0040">ANK repeat</keyword>
<dbReference type="Gene3D" id="1.25.40.20">
    <property type="entry name" value="Ankyrin repeat-containing domain"/>
    <property type="match status" value="1"/>
</dbReference>
<evidence type="ECO:0000313" key="7">
    <source>
        <dbReference type="EMBL" id="KAG2998158.1"/>
    </source>
</evidence>
<name>A0A8T1ENK4_9STRA</name>
<feature type="repeat" description="ANK" evidence="3">
    <location>
        <begin position="27"/>
        <end position="59"/>
    </location>
</feature>
<evidence type="ECO:0000313" key="8">
    <source>
        <dbReference type="Proteomes" id="UP000736787"/>
    </source>
</evidence>
<dbReference type="Proteomes" id="UP000736787">
    <property type="component" value="Unassembled WGS sequence"/>
</dbReference>
<evidence type="ECO:0000256" key="2">
    <source>
        <dbReference type="ARBA" id="ARBA00023043"/>
    </source>
</evidence>
<accession>A0A8T1ENK4</accession>
<dbReference type="EMBL" id="RCMI01000018">
    <property type="protein sequence ID" value="KAG2942422.1"/>
    <property type="molecule type" value="Genomic_DNA"/>
</dbReference>
<dbReference type="PROSITE" id="PS50088">
    <property type="entry name" value="ANK_REPEAT"/>
    <property type="match status" value="3"/>
</dbReference>
<dbReference type="InterPro" id="IPR002110">
    <property type="entry name" value="Ankyrin_rpt"/>
</dbReference>
<dbReference type="EMBL" id="RCMK01000028">
    <property type="protein sequence ID" value="KAG2953160.1"/>
    <property type="molecule type" value="Genomic_DNA"/>
</dbReference>
<dbReference type="InterPro" id="IPR036770">
    <property type="entry name" value="Ankyrin_rpt-contain_sf"/>
</dbReference>
<keyword evidence="1" id="KW-0677">Repeat</keyword>
<dbReference type="PROSITE" id="PS50297">
    <property type="entry name" value="ANK_REP_REGION"/>
    <property type="match status" value="3"/>
</dbReference>
<dbReference type="Proteomes" id="UP000697107">
    <property type="component" value="Unassembled WGS sequence"/>
</dbReference>
<evidence type="ECO:0000313" key="5">
    <source>
        <dbReference type="EMBL" id="KAG2942422.1"/>
    </source>
</evidence>
<gene>
    <name evidence="4" type="ORF">PC113_g2064</name>
    <name evidence="5" type="ORF">PC115_g1428</name>
    <name evidence="6" type="ORF">PC117_g2188</name>
    <name evidence="7" type="ORF">PC118_g1417</name>
</gene>
<dbReference type="SUPFAM" id="SSF48403">
    <property type="entry name" value="Ankyrin repeat"/>
    <property type="match status" value="1"/>
</dbReference>
<dbReference type="Proteomes" id="UP000735874">
    <property type="component" value="Unassembled WGS sequence"/>
</dbReference>
<evidence type="ECO:0000313" key="4">
    <source>
        <dbReference type="EMBL" id="KAG2867301.1"/>
    </source>
</evidence>
<dbReference type="Pfam" id="PF12796">
    <property type="entry name" value="Ank_2"/>
    <property type="match status" value="1"/>
</dbReference>
<dbReference type="PANTHER" id="PTHR24171">
    <property type="entry name" value="ANKYRIN REPEAT DOMAIN-CONTAINING PROTEIN 39-RELATED"/>
    <property type="match status" value="1"/>
</dbReference>
<dbReference type="AlphaFoldDB" id="A0A8T1ENK4"/>
<dbReference type="SMART" id="SM00248">
    <property type="entry name" value="ANK"/>
    <property type="match status" value="4"/>
</dbReference>
<protein>
    <recommendedName>
        <fullName evidence="9">Ankyrin repeat-containing domain</fullName>
    </recommendedName>
</protein>
<organism evidence="6 8">
    <name type="scientific">Phytophthora cactorum</name>
    <dbReference type="NCBI Taxonomy" id="29920"/>
    <lineage>
        <taxon>Eukaryota</taxon>
        <taxon>Sar</taxon>
        <taxon>Stramenopiles</taxon>
        <taxon>Oomycota</taxon>
        <taxon>Peronosporomycetes</taxon>
        <taxon>Peronosporales</taxon>
        <taxon>Peronosporaceae</taxon>
        <taxon>Phytophthora</taxon>
    </lineage>
</organism>
<proteinExistence type="predicted"/>